<evidence type="ECO:0000313" key="4">
    <source>
        <dbReference type="EMBL" id="ACZ41905.1"/>
    </source>
</evidence>
<dbReference type="GO" id="GO:0006777">
    <property type="term" value="P:Mo-molybdopterin cofactor biosynthetic process"/>
    <property type="evidence" value="ECO:0007669"/>
    <property type="project" value="UniProtKB-UniRule"/>
</dbReference>
<comment type="similarity">
    <text evidence="3">Belongs to the FdhD family.</text>
</comment>
<keyword evidence="2 3" id="KW-0501">Molybdenum cofactor biosynthesis</keyword>
<comment type="function">
    <text evidence="3">Required for formate dehydrogenase (FDH) activity. Acts as a sulfur carrier protein that transfers sulfur from IscS to the molybdenum cofactor prior to its insertion into FDH.</text>
</comment>
<protein>
    <recommendedName>
        <fullName evidence="3">Sulfur carrier protein FdhD</fullName>
    </recommendedName>
</protein>
<dbReference type="GO" id="GO:0005737">
    <property type="term" value="C:cytoplasm"/>
    <property type="evidence" value="ECO:0007669"/>
    <property type="project" value="UniProtKB-SubCell"/>
</dbReference>
<dbReference type="AlphaFoldDB" id="D1CG49"/>
<dbReference type="Proteomes" id="UP000000323">
    <property type="component" value="Chromosome 1"/>
</dbReference>
<comment type="subcellular location">
    <subcellularLocation>
        <location evidence="3">Cytoplasm</location>
    </subcellularLocation>
</comment>
<proteinExistence type="inferred from homology"/>
<keyword evidence="5" id="KW-1185">Reference proteome</keyword>
<dbReference type="PIRSF" id="PIRSF015626">
    <property type="entry name" value="FdhD"/>
    <property type="match status" value="1"/>
</dbReference>
<dbReference type="eggNOG" id="COG1526">
    <property type="taxonomic scope" value="Bacteria"/>
</dbReference>
<keyword evidence="1 3" id="KW-0963">Cytoplasm</keyword>
<dbReference type="InterPro" id="IPR016193">
    <property type="entry name" value="Cytidine_deaminase-like"/>
</dbReference>
<dbReference type="GO" id="GO:0016783">
    <property type="term" value="F:sulfurtransferase activity"/>
    <property type="evidence" value="ECO:0007669"/>
    <property type="project" value="InterPro"/>
</dbReference>
<feature type="active site" description="Cysteine persulfide intermediate" evidence="3">
    <location>
        <position position="102"/>
    </location>
</feature>
<evidence type="ECO:0000256" key="1">
    <source>
        <dbReference type="ARBA" id="ARBA00022490"/>
    </source>
</evidence>
<dbReference type="RefSeq" id="WP_012874940.1">
    <property type="nucleotide sequence ID" value="NC_013525.1"/>
</dbReference>
<evidence type="ECO:0000256" key="3">
    <source>
        <dbReference type="HAMAP-Rule" id="MF_00187"/>
    </source>
</evidence>
<dbReference type="GO" id="GO:0097163">
    <property type="term" value="F:sulfur carrier activity"/>
    <property type="evidence" value="ECO:0007669"/>
    <property type="project" value="UniProtKB-UniRule"/>
</dbReference>
<dbReference type="SUPFAM" id="SSF53927">
    <property type="entry name" value="Cytidine deaminase-like"/>
    <property type="match status" value="1"/>
</dbReference>
<dbReference type="NCBIfam" id="TIGR00129">
    <property type="entry name" value="fdhD_narQ"/>
    <property type="match status" value="1"/>
</dbReference>
<dbReference type="STRING" id="525904.Tter_0989"/>
<dbReference type="Gene3D" id="3.40.140.10">
    <property type="entry name" value="Cytidine Deaminase, domain 2"/>
    <property type="match status" value="1"/>
</dbReference>
<organism evidence="4 5">
    <name type="scientific">Thermobaculum terrenum (strain ATCC BAA-798 / CCMEE 7001 / YNP1)</name>
    <dbReference type="NCBI Taxonomy" id="525904"/>
    <lineage>
        <taxon>Bacteria</taxon>
        <taxon>Bacillati</taxon>
        <taxon>Chloroflexota</taxon>
        <taxon>Chloroflexia</taxon>
        <taxon>Candidatus Thermobaculales</taxon>
        <taxon>Candidatus Thermobaculaceae</taxon>
        <taxon>Thermobaculum</taxon>
    </lineage>
</organism>
<dbReference type="OrthoDB" id="9782042at2"/>
<dbReference type="EMBL" id="CP001825">
    <property type="protein sequence ID" value="ACZ41905.1"/>
    <property type="molecule type" value="Genomic_DNA"/>
</dbReference>
<name>D1CG49_THET1</name>
<dbReference type="KEGG" id="ttr:Tter_0989"/>
<dbReference type="PANTHER" id="PTHR30592:SF1">
    <property type="entry name" value="SULFUR CARRIER PROTEIN FDHD"/>
    <property type="match status" value="1"/>
</dbReference>
<reference evidence="5" key="1">
    <citation type="journal article" date="2010" name="Stand. Genomic Sci.">
        <title>Complete genome sequence of 'Thermobaculum terrenum' type strain (YNP1).</title>
        <authorList>
            <person name="Kiss H."/>
            <person name="Cleland D."/>
            <person name="Lapidus A."/>
            <person name="Lucas S."/>
            <person name="Glavina Del Rio T."/>
            <person name="Nolan M."/>
            <person name="Tice H."/>
            <person name="Han C."/>
            <person name="Goodwin L."/>
            <person name="Pitluck S."/>
            <person name="Liolios K."/>
            <person name="Ivanova N."/>
            <person name="Mavromatis K."/>
            <person name="Ovchinnikova G."/>
            <person name="Pati A."/>
            <person name="Chen A."/>
            <person name="Palaniappan K."/>
            <person name="Land M."/>
            <person name="Hauser L."/>
            <person name="Chang Y."/>
            <person name="Jeffries C."/>
            <person name="Lu M."/>
            <person name="Brettin T."/>
            <person name="Detter J."/>
            <person name="Goker M."/>
            <person name="Tindall B."/>
            <person name="Beck B."/>
            <person name="McDermott T."/>
            <person name="Woyke T."/>
            <person name="Bristow J."/>
            <person name="Eisen J."/>
            <person name="Markowitz V."/>
            <person name="Hugenholtz P."/>
            <person name="Kyrpides N."/>
            <person name="Klenk H."/>
            <person name="Cheng J."/>
        </authorList>
    </citation>
    <scope>NUCLEOTIDE SEQUENCE [LARGE SCALE GENOMIC DNA]</scope>
    <source>
        <strain evidence="5">ATCC BAA-798 / YNP1</strain>
    </source>
</reference>
<sequence>MVNYYKYMAGQGVIEDAKAVPVEVPLTFYINGNQWVTLMATPTKLNFLAIGFLYTSGIIGSLDDLLYLRVCEEDSVIEVMLTIPEQDLVQLLSKPRSITSGCGGGVSFAILDEYSMPISQSKLRPEDVISVMHNLHLASENYRETGGIHTCALSQKDDLLVVAEDVGRHNAVDKIVGEALWKGIDVRDKWLISSGRISSEMALKAARLGCPVIISHTSPTSLAIEVCNRIGITLIGYARGNKFNIYSGFDNLILEEKYLEKRGAVG</sequence>
<gene>
    <name evidence="3" type="primary">fdhD</name>
    <name evidence="4" type="ordered locus">Tter_0989</name>
</gene>
<dbReference type="Gene3D" id="3.10.20.10">
    <property type="match status" value="1"/>
</dbReference>
<dbReference type="HOGENOM" id="CLU_056887_4_1_0"/>
<evidence type="ECO:0000256" key="2">
    <source>
        <dbReference type="ARBA" id="ARBA00023150"/>
    </source>
</evidence>
<dbReference type="Pfam" id="PF02634">
    <property type="entry name" value="FdhD-NarQ"/>
    <property type="match status" value="1"/>
</dbReference>
<accession>D1CG49</accession>
<comment type="caution">
    <text evidence="3">Lacks conserved residue(s) required for the propagation of feature annotation.</text>
</comment>
<dbReference type="HAMAP" id="MF_00187">
    <property type="entry name" value="FdhD"/>
    <property type="match status" value="1"/>
</dbReference>
<evidence type="ECO:0000313" key="5">
    <source>
        <dbReference type="Proteomes" id="UP000000323"/>
    </source>
</evidence>
<dbReference type="InterPro" id="IPR003786">
    <property type="entry name" value="FdhD"/>
</dbReference>
<dbReference type="PANTHER" id="PTHR30592">
    <property type="entry name" value="FORMATE DEHYDROGENASE"/>
    <property type="match status" value="1"/>
</dbReference>